<dbReference type="AlphaFoldDB" id="A0A317VUF0"/>
<sequence>MTSARTGQPTHRIIQPSPSRPSLSLSFRHRLPISPSSNLLLPLLFFLLNSSSLEHHRPARACLYIQFIPTLISPCPASPLTPTQYLIPHRR</sequence>
<dbReference type="RefSeq" id="XP_025397712.1">
    <property type="nucleotide sequence ID" value="XM_025548654.1"/>
</dbReference>
<evidence type="ECO:0000256" key="1">
    <source>
        <dbReference type="SAM" id="MobiDB-lite"/>
    </source>
</evidence>
<name>A0A317VUF0_9EURO</name>
<dbReference type="Proteomes" id="UP000247233">
    <property type="component" value="Unassembled WGS sequence"/>
</dbReference>
<dbReference type="VEuPathDB" id="FungiDB:BO70DRAFT_69436"/>
<organism evidence="2 3">
    <name type="scientific">Aspergillus heteromorphus CBS 117.55</name>
    <dbReference type="NCBI Taxonomy" id="1448321"/>
    <lineage>
        <taxon>Eukaryota</taxon>
        <taxon>Fungi</taxon>
        <taxon>Dikarya</taxon>
        <taxon>Ascomycota</taxon>
        <taxon>Pezizomycotina</taxon>
        <taxon>Eurotiomycetes</taxon>
        <taxon>Eurotiomycetidae</taxon>
        <taxon>Eurotiales</taxon>
        <taxon>Aspergillaceae</taxon>
        <taxon>Aspergillus</taxon>
        <taxon>Aspergillus subgen. Circumdati</taxon>
    </lineage>
</organism>
<comment type="caution">
    <text evidence="2">The sequence shown here is derived from an EMBL/GenBank/DDBJ whole genome shotgun (WGS) entry which is preliminary data.</text>
</comment>
<evidence type="ECO:0000313" key="2">
    <source>
        <dbReference type="EMBL" id="PWY76951.1"/>
    </source>
</evidence>
<feature type="region of interest" description="Disordered" evidence="1">
    <location>
        <begin position="1"/>
        <end position="22"/>
    </location>
</feature>
<accession>A0A317VUF0</accession>
<keyword evidence="3" id="KW-1185">Reference proteome</keyword>
<protein>
    <submittedName>
        <fullName evidence="2">Uncharacterized protein</fullName>
    </submittedName>
</protein>
<dbReference type="GeneID" id="37070891"/>
<proteinExistence type="predicted"/>
<reference evidence="2 3" key="1">
    <citation type="submission" date="2016-12" db="EMBL/GenBank/DDBJ databases">
        <title>The genomes of Aspergillus section Nigri reveals drivers in fungal speciation.</title>
        <authorList>
            <consortium name="DOE Joint Genome Institute"/>
            <person name="Vesth T.C."/>
            <person name="Nybo J."/>
            <person name="Theobald S."/>
            <person name="Brandl J."/>
            <person name="Frisvad J.C."/>
            <person name="Nielsen K.F."/>
            <person name="Lyhne E.K."/>
            <person name="Kogle M.E."/>
            <person name="Kuo A."/>
            <person name="Riley R."/>
            <person name="Clum A."/>
            <person name="Nolan M."/>
            <person name="Lipzen A."/>
            <person name="Salamov A."/>
            <person name="Henrissat B."/>
            <person name="Wiebenga A."/>
            <person name="De Vries R.P."/>
            <person name="Grigoriev I.V."/>
            <person name="Mortensen U.H."/>
            <person name="Andersen M.R."/>
            <person name="Baker S.E."/>
        </authorList>
    </citation>
    <scope>NUCLEOTIDE SEQUENCE [LARGE SCALE GENOMIC DNA]</scope>
    <source>
        <strain evidence="2 3">CBS 117.55</strain>
    </source>
</reference>
<evidence type="ECO:0000313" key="3">
    <source>
        <dbReference type="Proteomes" id="UP000247233"/>
    </source>
</evidence>
<gene>
    <name evidence="2" type="ORF">BO70DRAFT_69436</name>
</gene>
<dbReference type="EMBL" id="MSFL01000019">
    <property type="protein sequence ID" value="PWY76951.1"/>
    <property type="molecule type" value="Genomic_DNA"/>
</dbReference>